<organism evidence="5 6">
    <name type="scientific">Candidatus Thermodesulfobacterium syntrophicum</name>
    <dbReference type="NCBI Taxonomy" id="3060442"/>
    <lineage>
        <taxon>Bacteria</taxon>
        <taxon>Pseudomonadati</taxon>
        <taxon>Thermodesulfobacteriota</taxon>
        <taxon>Thermodesulfobacteria</taxon>
        <taxon>Thermodesulfobacteriales</taxon>
        <taxon>Thermodesulfobacteriaceae</taxon>
        <taxon>Thermodesulfobacterium</taxon>
    </lineage>
</organism>
<sequence>MKFFLALFSLFLLIGCSSENKSKLTFMVGGAPNELIFWSEVVKNFEKKTGIKVEILRQPADTEQRRQSLVIALSSHSKDPDVFLMDVIWIPQFSASEWLEPLDRYLKNSPFALKMFFEKVVKNIDTYKGKIVALPVYIDGGILYYRKDLLEKIGIKEPPRTWNELIEYSLKAQNLMRRNFSGFYGFIWQGAQYEGLICNFLEIASSNNGGIFFENNKVILNTPENIKALNLLKSFIHDYKISPPNTFTEMKEEEVRIYFQKGLALFERNWPYAWMLHQSNNSPVKNKVEIAPLPYFKDGKPASTLGGWHIGISKYSDQKEKSWKFIKFVLSYETQKELALNLGWNPGRKDVYEDKDVLKKLPHFKKLKNIFDNFIVSRPSLPYYPLVSKIIQRYINASLANKLTPQEALSLAEEEINSMIKRYRNDEAL</sequence>
<proteinExistence type="inferred from homology"/>
<dbReference type="Gene3D" id="3.40.190.10">
    <property type="entry name" value="Periplasmic binding protein-like II"/>
    <property type="match status" value="2"/>
</dbReference>
<dbReference type="CDD" id="cd14750">
    <property type="entry name" value="PBP2_TMBP"/>
    <property type="match status" value="1"/>
</dbReference>
<dbReference type="PANTHER" id="PTHR43649:SF34">
    <property type="entry name" value="ABC TRANSPORTER PERIPLASMIC-BINDING PROTEIN YCJN-RELATED"/>
    <property type="match status" value="1"/>
</dbReference>
<dbReference type="InterPro" id="IPR050490">
    <property type="entry name" value="Bact_solute-bd_prot1"/>
</dbReference>
<protein>
    <submittedName>
        <fullName evidence="5">ABC-type glycerol-3-phosphate transport system</fullName>
    </submittedName>
</protein>
<dbReference type="SUPFAM" id="SSF53850">
    <property type="entry name" value="Periplasmic binding protein-like II"/>
    <property type="match status" value="1"/>
</dbReference>
<dbReference type="AlphaFoldDB" id="A0AAE3P540"/>
<dbReference type="Proteomes" id="UP001144110">
    <property type="component" value="Unassembled WGS sequence"/>
</dbReference>
<dbReference type="PROSITE" id="PS51257">
    <property type="entry name" value="PROKAR_LIPOPROTEIN"/>
    <property type="match status" value="1"/>
</dbReference>
<keyword evidence="4" id="KW-0732">Signal</keyword>
<name>A0AAE3P540_9BACT</name>
<comment type="subcellular location">
    <subcellularLocation>
        <location evidence="1">Periplasm</location>
    </subcellularLocation>
</comment>
<evidence type="ECO:0000313" key="5">
    <source>
        <dbReference type="EMBL" id="MDF2953840.1"/>
    </source>
</evidence>
<evidence type="ECO:0000256" key="4">
    <source>
        <dbReference type="ARBA" id="ARBA00022729"/>
    </source>
</evidence>
<dbReference type="GO" id="GO:0042597">
    <property type="term" value="C:periplasmic space"/>
    <property type="evidence" value="ECO:0007669"/>
    <property type="project" value="UniProtKB-SubCell"/>
</dbReference>
<reference evidence="5" key="1">
    <citation type="submission" date="2022-11" db="EMBL/GenBank/DDBJ databases">
        <title>Candidatus Alkanophaga archaea from heated hydrothermal vent sediment oxidize petroleum alkanes.</title>
        <authorList>
            <person name="Zehnle H."/>
            <person name="Laso-Perez R."/>
            <person name="Lipp J."/>
            <person name="Teske A."/>
            <person name="Wegener G."/>
        </authorList>
    </citation>
    <scope>NUCLEOTIDE SEQUENCE</scope>
    <source>
        <strain evidence="5">MCA70</strain>
    </source>
</reference>
<dbReference type="EMBL" id="JAPHEG010000004">
    <property type="protein sequence ID" value="MDF2953840.1"/>
    <property type="molecule type" value="Genomic_DNA"/>
</dbReference>
<evidence type="ECO:0000256" key="2">
    <source>
        <dbReference type="ARBA" id="ARBA00008520"/>
    </source>
</evidence>
<dbReference type="InterPro" id="IPR006059">
    <property type="entry name" value="SBP"/>
</dbReference>
<evidence type="ECO:0000313" key="6">
    <source>
        <dbReference type="Proteomes" id="UP001144110"/>
    </source>
</evidence>
<comment type="caution">
    <text evidence="5">The sequence shown here is derived from an EMBL/GenBank/DDBJ whole genome shotgun (WGS) entry which is preliminary data.</text>
</comment>
<accession>A0AAE3P540</accession>
<dbReference type="Pfam" id="PF01547">
    <property type="entry name" value="SBP_bac_1"/>
    <property type="match status" value="1"/>
</dbReference>
<evidence type="ECO:0000256" key="1">
    <source>
        <dbReference type="ARBA" id="ARBA00004418"/>
    </source>
</evidence>
<dbReference type="PANTHER" id="PTHR43649">
    <property type="entry name" value="ARABINOSE-BINDING PROTEIN-RELATED"/>
    <property type="match status" value="1"/>
</dbReference>
<keyword evidence="3" id="KW-0813">Transport</keyword>
<evidence type="ECO:0000256" key="3">
    <source>
        <dbReference type="ARBA" id="ARBA00022448"/>
    </source>
</evidence>
<comment type="similarity">
    <text evidence="2">Belongs to the bacterial solute-binding protein 1 family.</text>
</comment>
<gene>
    <name evidence="5" type="ORF">OD816_001085</name>
</gene>